<dbReference type="AlphaFoldDB" id="A0A9D4G8U5"/>
<evidence type="ECO:0000313" key="2">
    <source>
        <dbReference type="EMBL" id="KAH3812665.1"/>
    </source>
</evidence>
<reference evidence="2" key="2">
    <citation type="submission" date="2020-11" db="EMBL/GenBank/DDBJ databases">
        <authorList>
            <person name="McCartney M.A."/>
            <person name="Auch B."/>
            <person name="Kono T."/>
            <person name="Mallez S."/>
            <person name="Becker A."/>
            <person name="Gohl D.M."/>
            <person name="Silverstein K.A.T."/>
            <person name="Koren S."/>
            <person name="Bechman K.B."/>
            <person name="Herman A."/>
            <person name="Abrahante J.E."/>
            <person name="Garbe J."/>
        </authorList>
    </citation>
    <scope>NUCLEOTIDE SEQUENCE</scope>
    <source>
        <strain evidence="2">Duluth1</strain>
        <tissue evidence="2">Whole animal</tissue>
    </source>
</reference>
<keyword evidence="1" id="KW-0732">Signal</keyword>
<keyword evidence="3" id="KW-1185">Reference proteome</keyword>
<protein>
    <submittedName>
        <fullName evidence="2">Uncharacterized protein</fullName>
    </submittedName>
</protein>
<proteinExistence type="predicted"/>
<accession>A0A9D4G8U5</accession>
<evidence type="ECO:0000313" key="3">
    <source>
        <dbReference type="Proteomes" id="UP000828390"/>
    </source>
</evidence>
<sequence>MNTKLVCFLVCVIVATIVHGAAVNDVKEARRFLISLCDIRCGLSGGCYGTDGACDGTCYCYGSGYEHRCSSCDI</sequence>
<reference evidence="2" key="1">
    <citation type="journal article" date="2019" name="bioRxiv">
        <title>The Genome of the Zebra Mussel, Dreissena polymorpha: A Resource for Invasive Species Research.</title>
        <authorList>
            <person name="McCartney M.A."/>
            <person name="Auch B."/>
            <person name="Kono T."/>
            <person name="Mallez S."/>
            <person name="Zhang Y."/>
            <person name="Obille A."/>
            <person name="Becker A."/>
            <person name="Abrahante J.E."/>
            <person name="Garbe J."/>
            <person name="Badalamenti J.P."/>
            <person name="Herman A."/>
            <person name="Mangelson H."/>
            <person name="Liachko I."/>
            <person name="Sullivan S."/>
            <person name="Sone E.D."/>
            <person name="Koren S."/>
            <person name="Silverstein K.A.T."/>
            <person name="Beckman K.B."/>
            <person name="Gohl D.M."/>
        </authorList>
    </citation>
    <scope>NUCLEOTIDE SEQUENCE</scope>
    <source>
        <strain evidence="2">Duluth1</strain>
        <tissue evidence="2">Whole animal</tissue>
    </source>
</reference>
<name>A0A9D4G8U5_DREPO</name>
<dbReference type="Proteomes" id="UP000828390">
    <property type="component" value="Unassembled WGS sequence"/>
</dbReference>
<gene>
    <name evidence="2" type="ORF">DPMN_141102</name>
</gene>
<evidence type="ECO:0000256" key="1">
    <source>
        <dbReference type="SAM" id="SignalP"/>
    </source>
</evidence>
<feature type="chain" id="PRO_5039367453" evidence="1">
    <location>
        <begin position="21"/>
        <end position="74"/>
    </location>
</feature>
<organism evidence="2 3">
    <name type="scientific">Dreissena polymorpha</name>
    <name type="common">Zebra mussel</name>
    <name type="synonym">Mytilus polymorpha</name>
    <dbReference type="NCBI Taxonomy" id="45954"/>
    <lineage>
        <taxon>Eukaryota</taxon>
        <taxon>Metazoa</taxon>
        <taxon>Spiralia</taxon>
        <taxon>Lophotrochozoa</taxon>
        <taxon>Mollusca</taxon>
        <taxon>Bivalvia</taxon>
        <taxon>Autobranchia</taxon>
        <taxon>Heteroconchia</taxon>
        <taxon>Euheterodonta</taxon>
        <taxon>Imparidentia</taxon>
        <taxon>Neoheterodontei</taxon>
        <taxon>Myida</taxon>
        <taxon>Dreissenoidea</taxon>
        <taxon>Dreissenidae</taxon>
        <taxon>Dreissena</taxon>
    </lineage>
</organism>
<feature type="signal peptide" evidence="1">
    <location>
        <begin position="1"/>
        <end position="20"/>
    </location>
</feature>
<dbReference type="EMBL" id="JAIWYP010000006">
    <property type="protein sequence ID" value="KAH3812665.1"/>
    <property type="molecule type" value="Genomic_DNA"/>
</dbReference>
<comment type="caution">
    <text evidence="2">The sequence shown here is derived from an EMBL/GenBank/DDBJ whole genome shotgun (WGS) entry which is preliminary data.</text>
</comment>